<evidence type="ECO:0000313" key="1">
    <source>
        <dbReference type="EMBL" id="GGM84275.1"/>
    </source>
</evidence>
<accession>A0A8J3FYR8</accession>
<protein>
    <submittedName>
        <fullName evidence="1">Uncharacterized protein</fullName>
    </submittedName>
</protein>
<proteinExistence type="predicted"/>
<name>A0A8J3FYR8_9PSEU</name>
<keyword evidence="2" id="KW-1185">Reference proteome</keyword>
<comment type="caution">
    <text evidence="1">The sequence shown here is derived from an EMBL/GenBank/DDBJ whole genome shotgun (WGS) entry which is preliminary data.</text>
</comment>
<dbReference type="EMBL" id="BMMK01000070">
    <property type="protein sequence ID" value="GGM84275.1"/>
    <property type="molecule type" value="Genomic_DNA"/>
</dbReference>
<organism evidence="1 2">
    <name type="scientific">Longimycelium tulufanense</name>
    <dbReference type="NCBI Taxonomy" id="907463"/>
    <lineage>
        <taxon>Bacteria</taxon>
        <taxon>Bacillati</taxon>
        <taxon>Actinomycetota</taxon>
        <taxon>Actinomycetes</taxon>
        <taxon>Pseudonocardiales</taxon>
        <taxon>Pseudonocardiaceae</taxon>
        <taxon>Longimycelium</taxon>
    </lineage>
</organism>
<evidence type="ECO:0000313" key="2">
    <source>
        <dbReference type="Proteomes" id="UP000637578"/>
    </source>
</evidence>
<reference evidence="1" key="1">
    <citation type="journal article" date="2014" name="Int. J. Syst. Evol. Microbiol.">
        <title>Complete genome sequence of Corynebacterium casei LMG S-19264T (=DSM 44701T), isolated from a smear-ripened cheese.</title>
        <authorList>
            <consortium name="US DOE Joint Genome Institute (JGI-PGF)"/>
            <person name="Walter F."/>
            <person name="Albersmeier A."/>
            <person name="Kalinowski J."/>
            <person name="Ruckert C."/>
        </authorList>
    </citation>
    <scope>NUCLEOTIDE SEQUENCE</scope>
    <source>
        <strain evidence="1">CGMCC 4.5737</strain>
    </source>
</reference>
<reference evidence="1" key="2">
    <citation type="submission" date="2020-09" db="EMBL/GenBank/DDBJ databases">
        <authorList>
            <person name="Sun Q."/>
            <person name="Zhou Y."/>
        </authorList>
    </citation>
    <scope>NUCLEOTIDE SEQUENCE</scope>
    <source>
        <strain evidence="1">CGMCC 4.5737</strain>
    </source>
</reference>
<dbReference type="Proteomes" id="UP000637578">
    <property type="component" value="Unassembled WGS sequence"/>
</dbReference>
<dbReference type="AlphaFoldDB" id="A0A8J3FYR8"/>
<sequence>MVDVRKDDILCVFRDLPVLPGTSAEGLLVLTDPDCSLATRPGIARHATWPGGRGVVFVPTIRPLWMAQHVRQLAGVEAITVQPAGAVSVETRIALWWANELRSSRLPVLRTTAGRNSDLSVLPDAFVTGASQTTSRVRRCPSEVARILHLITVNAGRRLLELPVWEWLPRPDALAWFGVRVSEVEHLYQHIPELLWLRRAAREHRLPQTPSGQRLARALGDETLTGRFLLEHHALVGEVIEKHALSQWVGQPVGVPSR</sequence>
<dbReference type="RefSeq" id="WP_189062150.1">
    <property type="nucleotide sequence ID" value="NZ_BMMK01000070.1"/>
</dbReference>
<gene>
    <name evidence="1" type="ORF">GCM10012275_63680</name>
</gene>